<protein>
    <submittedName>
        <fullName evidence="2">Uncharacterized protein</fullName>
    </submittedName>
</protein>
<dbReference type="AlphaFoldDB" id="A0A9N9XVT6"/>
<evidence type="ECO:0000256" key="1">
    <source>
        <dbReference type="SAM" id="MobiDB-lite"/>
    </source>
</evidence>
<reference evidence="3" key="1">
    <citation type="submission" date="2019-06" db="EMBL/GenBank/DDBJ databases">
        <authorList>
            <person name="Broberg M."/>
        </authorList>
    </citation>
    <scope>NUCLEOTIDE SEQUENCE [LARGE SCALE GENOMIC DNA]</scope>
</reference>
<evidence type="ECO:0000313" key="3">
    <source>
        <dbReference type="Proteomes" id="UP000754883"/>
    </source>
</evidence>
<feature type="region of interest" description="Disordered" evidence="1">
    <location>
        <begin position="1"/>
        <end position="23"/>
    </location>
</feature>
<gene>
    <name evidence="2" type="ORF">CBYS24578_00007406</name>
</gene>
<reference evidence="2 3" key="2">
    <citation type="submission" date="2021-10" db="EMBL/GenBank/DDBJ databases">
        <authorList>
            <person name="Piombo E."/>
        </authorList>
    </citation>
    <scope>NUCLEOTIDE SEQUENCE [LARGE SCALE GENOMIC DNA]</scope>
</reference>
<dbReference type="Proteomes" id="UP000754883">
    <property type="component" value="Unassembled WGS sequence"/>
</dbReference>
<name>A0A9N9XVT6_9HYPO</name>
<keyword evidence="3" id="KW-1185">Reference proteome</keyword>
<evidence type="ECO:0000313" key="2">
    <source>
        <dbReference type="EMBL" id="CAG9980443.1"/>
    </source>
</evidence>
<sequence>MVRTGLVRPDSVGESLVPHGGRGDLEEGLLSEEGLVAADEDVGEGHEPHEDVVVDDVARVVVVEEGALALIHVEGDAAELLALEALDDGARVDEPAPRGVDEEDALLHLGDGLLVDDVARLLHERAVQADDVALGEQAVEVAVLAVLLKGRGGEGVVGEHLAAEALHDAGGGEADLADAEDADGLAVEGAAEQAVEGEVALADAVVGAVGVAVEGLHQGDGELGDGLGGVGGHVGDHDAVAAGRVEVDIVEAGAAQQDGLDALVGEGVDDGGAQGVVDEDADGVGIVGDEGDAALVEGELVVDNLDVGVEVEDEAVGGGFGGALVGLEGGVQVVPVVGLGAVDGELHGEID</sequence>
<organism evidence="2 3">
    <name type="scientific">Clonostachys byssicola</name>
    <dbReference type="NCBI Taxonomy" id="160290"/>
    <lineage>
        <taxon>Eukaryota</taxon>
        <taxon>Fungi</taxon>
        <taxon>Dikarya</taxon>
        <taxon>Ascomycota</taxon>
        <taxon>Pezizomycotina</taxon>
        <taxon>Sordariomycetes</taxon>
        <taxon>Hypocreomycetidae</taxon>
        <taxon>Hypocreales</taxon>
        <taxon>Bionectriaceae</taxon>
        <taxon>Clonostachys</taxon>
    </lineage>
</organism>
<dbReference type="EMBL" id="CABFNO020001317">
    <property type="protein sequence ID" value="CAG9980443.1"/>
    <property type="molecule type" value="Genomic_DNA"/>
</dbReference>
<comment type="caution">
    <text evidence="2">The sequence shown here is derived from an EMBL/GenBank/DDBJ whole genome shotgun (WGS) entry which is preliminary data.</text>
</comment>
<proteinExistence type="predicted"/>
<accession>A0A9N9XVT6</accession>